<feature type="transmembrane region" description="Helical" evidence="6">
    <location>
        <begin position="735"/>
        <end position="756"/>
    </location>
</feature>
<evidence type="ECO:0000259" key="7">
    <source>
        <dbReference type="PROSITE" id="PS50011"/>
    </source>
</evidence>
<feature type="compositionally biased region" description="Low complexity" evidence="5">
    <location>
        <begin position="441"/>
        <end position="453"/>
    </location>
</feature>
<dbReference type="PANTHER" id="PTHR43289">
    <property type="entry name" value="MITOGEN-ACTIVATED PROTEIN KINASE KINASE KINASE 20-RELATED"/>
    <property type="match status" value="1"/>
</dbReference>
<keyword evidence="1" id="KW-0808">Transferase</keyword>
<feature type="compositionally biased region" description="Low complexity" evidence="5">
    <location>
        <begin position="319"/>
        <end position="331"/>
    </location>
</feature>
<dbReference type="Pfam" id="PF00069">
    <property type="entry name" value="Pkinase"/>
    <property type="match status" value="1"/>
</dbReference>
<dbReference type="InterPro" id="IPR011009">
    <property type="entry name" value="Kinase-like_dom_sf"/>
</dbReference>
<feature type="transmembrane region" description="Helical" evidence="6">
    <location>
        <begin position="768"/>
        <end position="793"/>
    </location>
</feature>
<evidence type="ECO:0000256" key="1">
    <source>
        <dbReference type="ARBA" id="ARBA00022679"/>
    </source>
</evidence>
<dbReference type="Gene3D" id="1.10.510.10">
    <property type="entry name" value="Transferase(Phosphotransferase) domain 1"/>
    <property type="match status" value="1"/>
</dbReference>
<dbReference type="PANTHER" id="PTHR43289:SF34">
    <property type="entry name" value="SERINE_THREONINE-PROTEIN KINASE YBDM-RELATED"/>
    <property type="match status" value="1"/>
</dbReference>
<dbReference type="Gene3D" id="3.30.200.20">
    <property type="entry name" value="Phosphorylase Kinase, domain 1"/>
    <property type="match status" value="1"/>
</dbReference>
<feature type="compositionally biased region" description="Low complexity" evidence="5">
    <location>
        <begin position="584"/>
        <end position="612"/>
    </location>
</feature>
<feature type="domain" description="Protein kinase" evidence="7">
    <location>
        <begin position="15"/>
        <end position="271"/>
    </location>
</feature>
<dbReference type="SMART" id="SM00220">
    <property type="entry name" value="S_TKc"/>
    <property type="match status" value="1"/>
</dbReference>
<keyword evidence="6" id="KW-0812">Transmembrane</keyword>
<evidence type="ECO:0000256" key="4">
    <source>
        <dbReference type="ARBA" id="ARBA00022840"/>
    </source>
</evidence>
<feature type="compositionally biased region" description="Low complexity" evidence="5">
    <location>
        <begin position="532"/>
        <end position="541"/>
    </location>
</feature>
<evidence type="ECO:0000313" key="9">
    <source>
        <dbReference type="Proteomes" id="UP000190037"/>
    </source>
</evidence>
<feature type="compositionally biased region" description="Low complexity" evidence="5">
    <location>
        <begin position="343"/>
        <end position="361"/>
    </location>
</feature>
<accession>A0A1T3P3H9</accession>
<keyword evidence="4" id="KW-0067">ATP-binding</keyword>
<feature type="compositionally biased region" description="Low complexity" evidence="5">
    <location>
        <begin position="374"/>
        <end position="401"/>
    </location>
</feature>
<keyword evidence="6" id="KW-1133">Transmembrane helix</keyword>
<dbReference type="GO" id="GO:0005524">
    <property type="term" value="F:ATP binding"/>
    <property type="evidence" value="ECO:0007669"/>
    <property type="project" value="UniProtKB-KW"/>
</dbReference>
<keyword evidence="6" id="KW-0472">Membrane</keyword>
<feature type="region of interest" description="Disordered" evidence="5">
    <location>
        <begin position="800"/>
        <end position="821"/>
    </location>
</feature>
<comment type="caution">
    <text evidence="8">The sequence shown here is derived from an EMBL/GenBank/DDBJ whole genome shotgun (WGS) entry which is preliminary data.</text>
</comment>
<gene>
    <name evidence="8" type="ORF">B4N89_23820</name>
</gene>
<dbReference type="InterPro" id="IPR008271">
    <property type="entry name" value="Ser/Thr_kinase_AS"/>
</dbReference>
<dbReference type="AlphaFoldDB" id="A0A1T3P3H9"/>
<dbReference type="GO" id="GO:0004674">
    <property type="term" value="F:protein serine/threonine kinase activity"/>
    <property type="evidence" value="ECO:0007669"/>
    <property type="project" value="TreeGrafter"/>
</dbReference>
<dbReference type="PROSITE" id="PS00108">
    <property type="entry name" value="PROTEIN_KINASE_ST"/>
    <property type="match status" value="1"/>
</dbReference>
<reference evidence="8 9" key="1">
    <citation type="submission" date="2017-03" db="EMBL/GenBank/DDBJ databases">
        <title>Draft genome sequence of Streptomyces scabrisporus NF3, endophyte isolated from Amphipterygium adstringens.</title>
        <authorList>
            <person name="Vazquez M."/>
            <person name="Ceapa C.D."/>
            <person name="Rodriguez Luna D."/>
            <person name="Sanchez Esquivel S."/>
        </authorList>
    </citation>
    <scope>NUCLEOTIDE SEQUENCE [LARGE SCALE GENOMIC DNA]</scope>
    <source>
        <strain evidence="8 9">NF3</strain>
    </source>
</reference>
<dbReference type="OrthoDB" id="9762169at2"/>
<dbReference type="EMBL" id="MWQN01000001">
    <property type="protein sequence ID" value="OPC83564.1"/>
    <property type="molecule type" value="Genomic_DNA"/>
</dbReference>
<dbReference type="CDD" id="cd14014">
    <property type="entry name" value="STKc_PknB_like"/>
    <property type="match status" value="1"/>
</dbReference>
<protein>
    <recommendedName>
        <fullName evidence="7">Protein kinase domain-containing protein</fullName>
    </recommendedName>
</protein>
<dbReference type="Proteomes" id="UP000190037">
    <property type="component" value="Unassembled WGS sequence"/>
</dbReference>
<dbReference type="InterPro" id="IPR000719">
    <property type="entry name" value="Prot_kinase_dom"/>
</dbReference>
<sequence length="821" mass="81272">MDPLKPGDPGVVGRYRLSARLGRAGLGTVFLGRAPGGEQVAVKLVRSDLAADKKFLERFRTDMAAAREVEGTHVAHVLDADADGTPPWLVVEHVAGPSLEAAVEAHGAFPERTLRALGAGLAEGLAAVHEAGLTHRDLKPANVLLAADGPRVADYALARALGAAGLNRTGVVEIPALPAPEQVTGGSIGPAIDVFALGGVLCHAAGVAPFGTGSAAELAQRVVRETPDLTELPDWLREIVADCLKKRPTARPAAADLVARFAAADPAADWLPKATAALLATHAAEAASASAKRVEIPDADEADTVEPGDANGLDGSDPAAETAEVAASAALATPAAAPPAVAASGAKATGKTKPGTGTAAARKADDEADRPDAAADGTEAKPAGPAAKGTKAKPGVPAPADNDGDADDATPVTTPAIRGAKPGRPTAAASSAADTPEDDATPVAGAAARGNRTGRAKPTPKPDSDTEAPEDDATPAARSGKPTRPASEPSSDPNDADDDATPVATPAARSGKSKPTRPATKAGSDTDDAQDDATPAATPAARSRKPAKPATEAGSGTDGAEDDATAPVTVPAARDGKPKGEAGAKGAPKAAGVADDDATTPVAVPAGRAPAADPAPPAPGSGKPEGGYDGGEPVKVPVVRRGDNAESVKVPRKPDGPAPAGAGAETVKVEHPAASPAGATSVLPAPAPPAAAPPLPTATPAAAATAAPQPGAGLPFPLGLTEQRPTTEQRPAEPLLWHAVIALLGVTAVGIGLFRLTDSAWRDAQNMILGMVLPGISVLAGLAGLGTLVLAVIDARKPTAQGAPPYGATPRQHPTEADSHR</sequence>
<dbReference type="PROSITE" id="PS50011">
    <property type="entry name" value="PROTEIN_KINASE_DOM"/>
    <property type="match status" value="1"/>
</dbReference>
<feature type="compositionally biased region" description="Pro residues" evidence="5">
    <location>
        <begin position="685"/>
        <end position="697"/>
    </location>
</feature>
<evidence type="ECO:0000256" key="2">
    <source>
        <dbReference type="ARBA" id="ARBA00022741"/>
    </source>
</evidence>
<dbReference type="RefSeq" id="WP_078977847.1">
    <property type="nucleotide sequence ID" value="NZ_MWQN01000001.1"/>
</dbReference>
<feature type="region of interest" description="Disordered" evidence="5">
    <location>
        <begin position="289"/>
        <end position="331"/>
    </location>
</feature>
<keyword evidence="9" id="KW-1185">Reference proteome</keyword>
<keyword evidence="3" id="KW-0418">Kinase</keyword>
<evidence type="ECO:0000256" key="5">
    <source>
        <dbReference type="SAM" id="MobiDB-lite"/>
    </source>
</evidence>
<evidence type="ECO:0000313" key="8">
    <source>
        <dbReference type="EMBL" id="OPC83564.1"/>
    </source>
</evidence>
<feature type="compositionally biased region" description="Basic and acidic residues" evidence="5">
    <location>
        <begin position="362"/>
        <end position="373"/>
    </location>
</feature>
<dbReference type="SUPFAM" id="SSF56112">
    <property type="entry name" value="Protein kinase-like (PK-like)"/>
    <property type="match status" value="1"/>
</dbReference>
<feature type="compositionally biased region" description="Low complexity" evidence="5">
    <location>
        <begin position="698"/>
        <end position="715"/>
    </location>
</feature>
<keyword evidence="2" id="KW-0547">Nucleotide-binding</keyword>
<dbReference type="STRING" id="159449.B4N89_23820"/>
<proteinExistence type="predicted"/>
<evidence type="ECO:0000256" key="3">
    <source>
        <dbReference type="ARBA" id="ARBA00022777"/>
    </source>
</evidence>
<evidence type="ECO:0000256" key="6">
    <source>
        <dbReference type="SAM" id="Phobius"/>
    </source>
</evidence>
<name>A0A1T3P3H9_9ACTN</name>
<feature type="compositionally biased region" description="Acidic residues" evidence="5">
    <location>
        <begin position="297"/>
        <end position="306"/>
    </location>
</feature>
<organism evidence="8 9">
    <name type="scientific">Embleya scabrispora</name>
    <dbReference type="NCBI Taxonomy" id="159449"/>
    <lineage>
        <taxon>Bacteria</taxon>
        <taxon>Bacillati</taxon>
        <taxon>Actinomycetota</taxon>
        <taxon>Actinomycetes</taxon>
        <taxon>Kitasatosporales</taxon>
        <taxon>Streptomycetaceae</taxon>
        <taxon>Embleya</taxon>
    </lineage>
</organism>
<feature type="compositionally biased region" description="Low complexity" evidence="5">
    <location>
        <begin position="425"/>
        <end position="434"/>
    </location>
</feature>
<feature type="region of interest" description="Disordered" evidence="5">
    <location>
        <begin position="343"/>
        <end position="729"/>
    </location>
</feature>